<evidence type="ECO:0000313" key="1">
    <source>
        <dbReference type="EMBL" id="KIM86470.1"/>
    </source>
</evidence>
<gene>
    <name evidence="1" type="ORF">PILCRDRAFT_327743</name>
</gene>
<evidence type="ECO:0000313" key="2">
    <source>
        <dbReference type="Proteomes" id="UP000054166"/>
    </source>
</evidence>
<accession>A0A0C3FQR3</accession>
<dbReference type="AlphaFoldDB" id="A0A0C3FQR3"/>
<keyword evidence="2" id="KW-1185">Reference proteome</keyword>
<dbReference type="Proteomes" id="UP000054166">
    <property type="component" value="Unassembled WGS sequence"/>
</dbReference>
<protein>
    <submittedName>
        <fullName evidence="1">Uncharacterized protein</fullName>
    </submittedName>
</protein>
<sequence length="124" mass="13519">MMSLARLNSHTGESTYESEDSNYQSCLNFKFRTFAASSATATNWCNLEITISKDLMAATSLLSSPRFTTSWAAKIALGAAVVTSTASNWILIYTASGHSSFNDISTIRPSFLSRFQYLPIPAVS</sequence>
<proteinExistence type="predicted"/>
<dbReference type="HOGENOM" id="CLU_2004770_0_0_1"/>
<reference evidence="2" key="2">
    <citation type="submission" date="2015-01" db="EMBL/GenBank/DDBJ databases">
        <title>Evolutionary Origins and Diversification of the Mycorrhizal Mutualists.</title>
        <authorList>
            <consortium name="DOE Joint Genome Institute"/>
            <consortium name="Mycorrhizal Genomics Consortium"/>
            <person name="Kohler A."/>
            <person name="Kuo A."/>
            <person name="Nagy L.G."/>
            <person name="Floudas D."/>
            <person name="Copeland A."/>
            <person name="Barry K.W."/>
            <person name="Cichocki N."/>
            <person name="Veneault-Fourrey C."/>
            <person name="LaButti K."/>
            <person name="Lindquist E.A."/>
            <person name="Lipzen A."/>
            <person name="Lundell T."/>
            <person name="Morin E."/>
            <person name="Murat C."/>
            <person name="Riley R."/>
            <person name="Ohm R."/>
            <person name="Sun H."/>
            <person name="Tunlid A."/>
            <person name="Henrissat B."/>
            <person name="Grigoriev I.V."/>
            <person name="Hibbett D.S."/>
            <person name="Martin F."/>
        </authorList>
    </citation>
    <scope>NUCLEOTIDE SEQUENCE [LARGE SCALE GENOMIC DNA]</scope>
    <source>
        <strain evidence="2">F 1598</strain>
    </source>
</reference>
<reference evidence="1 2" key="1">
    <citation type="submission" date="2014-04" db="EMBL/GenBank/DDBJ databases">
        <authorList>
            <consortium name="DOE Joint Genome Institute"/>
            <person name="Kuo A."/>
            <person name="Tarkka M."/>
            <person name="Buscot F."/>
            <person name="Kohler A."/>
            <person name="Nagy L.G."/>
            <person name="Floudas D."/>
            <person name="Copeland A."/>
            <person name="Barry K.W."/>
            <person name="Cichocki N."/>
            <person name="Veneault-Fourrey C."/>
            <person name="LaButti K."/>
            <person name="Lindquist E.A."/>
            <person name="Lipzen A."/>
            <person name="Lundell T."/>
            <person name="Morin E."/>
            <person name="Murat C."/>
            <person name="Sun H."/>
            <person name="Tunlid A."/>
            <person name="Henrissat B."/>
            <person name="Grigoriev I.V."/>
            <person name="Hibbett D.S."/>
            <person name="Martin F."/>
            <person name="Nordberg H.P."/>
            <person name="Cantor M.N."/>
            <person name="Hua S.X."/>
        </authorList>
    </citation>
    <scope>NUCLEOTIDE SEQUENCE [LARGE SCALE GENOMIC DNA]</scope>
    <source>
        <strain evidence="1 2">F 1598</strain>
    </source>
</reference>
<dbReference type="EMBL" id="KN832982">
    <property type="protein sequence ID" value="KIM86470.1"/>
    <property type="molecule type" value="Genomic_DNA"/>
</dbReference>
<name>A0A0C3FQR3_PILCF</name>
<organism evidence="1 2">
    <name type="scientific">Piloderma croceum (strain F 1598)</name>
    <dbReference type="NCBI Taxonomy" id="765440"/>
    <lineage>
        <taxon>Eukaryota</taxon>
        <taxon>Fungi</taxon>
        <taxon>Dikarya</taxon>
        <taxon>Basidiomycota</taxon>
        <taxon>Agaricomycotina</taxon>
        <taxon>Agaricomycetes</taxon>
        <taxon>Agaricomycetidae</taxon>
        <taxon>Atheliales</taxon>
        <taxon>Atheliaceae</taxon>
        <taxon>Piloderma</taxon>
    </lineage>
</organism>
<dbReference type="InParanoid" id="A0A0C3FQR3"/>